<feature type="binding site" evidence="3">
    <location>
        <position position="155"/>
    </location>
    <ligand>
        <name>Zn(2+)</name>
        <dbReference type="ChEBI" id="CHEBI:29105"/>
    </ligand>
</feature>
<name>A0ABQ3VBJ9_9CHLR</name>
<comment type="similarity">
    <text evidence="3">Belongs to the sirtuin family. Class III subfamily.</text>
</comment>
<dbReference type="PANTHER" id="PTHR11085:SF4">
    <property type="entry name" value="NAD-DEPENDENT PROTEIN DEACYLASE"/>
    <property type="match status" value="1"/>
</dbReference>
<dbReference type="InterPro" id="IPR003000">
    <property type="entry name" value="Sirtuin"/>
</dbReference>
<comment type="catalytic activity">
    <reaction evidence="3">
        <text>N(6)-acetyl-L-lysyl-[protein] + NAD(+) + H2O = 2''-O-acetyl-ADP-D-ribose + nicotinamide + L-lysyl-[protein]</text>
        <dbReference type="Rhea" id="RHEA:43636"/>
        <dbReference type="Rhea" id="RHEA-COMP:9752"/>
        <dbReference type="Rhea" id="RHEA-COMP:10731"/>
        <dbReference type="ChEBI" id="CHEBI:15377"/>
        <dbReference type="ChEBI" id="CHEBI:17154"/>
        <dbReference type="ChEBI" id="CHEBI:29969"/>
        <dbReference type="ChEBI" id="CHEBI:57540"/>
        <dbReference type="ChEBI" id="CHEBI:61930"/>
        <dbReference type="ChEBI" id="CHEBI:83767"/>
        <dbReference type="EC" id="2.3.1.286"/>
    </reaction>
</comment>
<keyword evidence="3" id="KW-0963">Cytoplasm</keyword>
<evidence type="ECO:0000259" key="5">
    <source>
        <dbReference type="PROSITE" id="PS50305"/>
    </source>
</evidence>
<accession>A0ABQ3VBJ9</accession>
<feature type="binding site" evidence="3">
    <location>
        <begin position="109"/>
        <end position="112"/>
    </location>
    <ligand>
        <name>NAD(+)</name>
        <dbReference type="ChEBI" id="CHEBI:57540"/>
    </ligand>
</feature>
<dbReference type="PANTHER" id="PTHR11085">
    <property type="entry name" value="NAD-DEPENDENT PROTEIN DEACYLASE SIRTUIN-5, MITOCHONDRIAL-RELATED"/>
    <property type="match status" value="1"/>
</dbReference>
<evidence type="ECO:0000256" key="4">
    <source>
        <dbReference type="PROSITE-ProRule" id="PRU00236"/>
    </source>
</evidence>
<dbReference type="HAMAP" id="MF_01121">
    <property type="entry name" value="Sirtuin_ClassIII"/>
    <property type="match status" value="1"/>
</dbReference>
<keyword evidence="2 3" id="KW-0520">NAD</keyword>
<dbReference type="Gene3D" id="3.30.1600.10">
    <property type="entry name" value="SIR2/SIRT2 'Small Domain"/>
    <property type="match status" value="1"/>
</dbReference>
<evidence type="ECO:0000256" key="1">
    <source>
        <dbReference type="ARBA" id="ARBA00022679"/>
    </source>
</evidence>
<keyword evidence="7" id="KW-1185">Reference proteome</keyword>
<keyword evidence="1" id="KW-0808">Transferase</keyword>
<comment type="cofactor">
    <cofactor evidence="3">
        <name>Zn(2+)</name>
        <dbReference type="ChEBI" id="CHEBI:29105"/>
    </cofactor>
    <text evidence="3">Binds 1 zinc ion per subunit.</text>
</comment>
<dbReference type="NCBIfam" id="NF001753">
    <property type="entry name" value="PRK00481.1-3"/>
    <property type="match status" value="1"/>
</dbReference>
<dbReference type="InterPro" id="IPR029035">
    <property type="entry name" value="DHS-like_NAD/FAD-binding_dom"/>
</dbReference>
<reference evidence="6 7" key="1">
    <citation type="journal article" date="2021" name="Int. J. Syst. Evol. Microbiol.">
        <title>Reticulibacter mediterranei gen. nov., sp. nov., within the new family Reticulibacteraceae fam. nov., and Ktedonospora formicarum gen. nov., sp. nov., Ktedonobacter robiniae sp. nov., Dictyobacter formicarum sp. nov. and Dictyobacter arantiisoli sp. nov., belonging to the class Ktedonobacteria.</title>
        <authorList>
            <person name="Yabe S."/>
            <person name="Zheng Y."/>
            <person name="Wang C.M."/>
            <person name="Sakai Y."/>
            <person name="Abe K."/>
            <person name="Yokota A."/>
            <person name="Donadio S."/>
            <person name="Cavaletti L."/>
            <person name="Monciardini P."/>
        </authorList>
    </citation>
    <scope>NUCLEOTIDE SEQUENCE [LARGE SCALE GENOMIC DNA]</scope>
    <source>
        <strain evidence="6 7">SOSP1-9</strain>
    </source>
</reference>
<dbReference type="InterPro" id="IPR027546">
    <property type="entry name" value="Sirtuin_class_III"/>
</dbReference>
<dbReference type="RefSeq" id="WP_201360791.1">
    <property type="nucleotide sequence ID" value="NZ_BNJJ01000003.1"/>
</dbReference>
<dbReference type="InterPro" id="IPR050134">
    <property type="entry name" value="NAD-dep_sirtuin_deacylases"/>
</dbReference>
<dbReference type="EC" id="2.3.1.286" evidence="3"/>
<comment type="subcellular location">
    <subcellularLocation>
        <location evidence="3">Cytoplasm</location>
    </subcellularLocation>
</comment>
<dbReference type="SUPFAM" id="SSF52467">
    <property type="entry name" value="DHS-like NAD/FAD-binding domain"/>
    <property type="match status" value="1"/>
</dbReference>
<evidence type="ECO:0000256" key="2">
    <source>
        <dbReference type="ARBA" id="ARBA00023027"/>
    </source>
</evidence>
<sequence>MDNDYQSESFRFFGLCDALREARHVVVLTGAGISAESGVPTFRDVMTGLWAKYNPQKLATPQAFERDPKLVWEWYAWRRELVSKVEPNAGHRALVDLAQRVPRLTLITQNVDGLHQRAGSQDVIELHGNIQRVKCAKEGTVIERWEETGEVPPRCPNCGGWLRPDVVWFGEVLPVQAFNDAALAALDSNVFLSVGTSGLVEPAASLPLIAVRRGARVVLVNPEETPLLHEDVDFLCGPAGVMLPALIQETWPSEAD</sequence>
<dbReference type="PROSITE" id="PS50305">
    <property type="entry name" value="SIRTUIN"/>
    <property type="match status" value="1"/>
</dbReference>
<gene>
    <name evidence="6" type="primary">cobB_1</name>
    <name evidence="3" type="synonym">cobB</name>
    <name evidence="6" type="ORF">KSZ_11450</name>
</gene>
<feature type="active site" description="Proton acceptor" evidence="3">
    <location>
        <position position="127"/>
    </location>
</feature>
<feature type="binding site" evidence="3">
    <location>
        <begin position="221"/>
        <end position="223"/>
    </location>
    <ligand>
        <name>NAD(+)</name>
        <dbReference type="ChEBI" id="CHEBI:57540"/>
    </ligand>
</feature>
<dbReference type="EMBL" id="BNJJ01000003">
    <property type="protein sequence ID" value="GHO83139.1"/>
    <property type="molecule type" value="Genomic_DNA"/>
</dbReference>
<keyword evidence="3" id="KW-0862">Zinc</keyword>
<comment type="domain">
    <text evidence="3">2 residues (Tyr-75 and Arg-78) present in a large hydrophobic pocket are probably involved in substrate specificity. They are important for desuccinylation activity, but dispensable for deacetylation activity.</text>
</comment>
<comment type="caution">
    <text evidence="3 4">Lacks conserved residue(s) required for the propagation of feature annotation.</text>
</comment>
<evidence type="ECO:0000313" key="6">
    <source>
        <dbReference type="EMBL" id="GHO83139.1"/>
    </source>
</evidence>
<feature type="binding site" evidence="3">
    <location>
        <begin position="195"/>
        <end position="197"/>
    </location>
    <ligand>
        <name>NAD(+)</name>
        <dbReference type="ChEBI" id="CHEBI:57540"/>
    </ligand>
</feature>
<feature type="binding site" evidence="3">
    <location>
        <position position="239"/>
    </location>
    <ligand>
        <name>NAD(+)</name>
        <dbReference type="ChEBI" id="CHEBI:57540"/>
    </ligand>
</feature>
<proteinExistence type="inferred from homology"/>
<comment type="caution">
    <text evidence="6">The sequence shown here is derived from an EMBL/GenBank/DDBJ whole genome shotgun (WGS) entry which is preliminary data.</text>
</comment>
<dbReference type="CDD" id="cd01412">
    <property type="entry name" value="SIRT5_Af1_CobB"/>
    <property type="match status" value="1"/>
</dbReference>
<feature type="binding site" evidence="3">
    <location>
        <position position="78"/>
    </location>
    <ligand>
        <name>substrate</name>
    </ligand>
</feature>
<dbReference type="InterPro" id="IPR026590">
    <property type="entry name" value="Ssirtuin_cat_dom"/>
</dbReference>
<comment type="catalytic activity">
    <reaction evidence="3">
        <text>N(6)-succinyl-L-lysyl-[protein] + NAD(+) + H2O = 2''-O-succinyl-ADP-D-ribose + nicotinamide + L-lysyl-[protein]</text>
        <dbReference type="Rhea" id="RHEA:47668"/>
        <dbReference type="Rhea" id="RHEA-COMP:9752"/>
        <dbReference type="Rhea" id="RHEA-COMP:11877"/>
        <dbReference type="ChEBI" id="CHEBI:15377"/>
        <dbReference type="ChEBI" id="CHEBI:17154"/>
        <dbReference type="ChEBI" id="CHEBI:29969"/>
        <dbReference type="ChEBI" id="CHEBI:57540"/>
        <dbReference type="ChEBI" id="CHEBI:87830"/>
        <dbReference type="ChEBI" id="CHEBI:87832"/>
    </reaction>
</comment>
<comment type="function">
    <text evidence="3">NAD-dependent lysine deacetylase and desuccinylase that specifically removes acetyl and succinyl groups on target proteins. Modulates the activities of several proteins which are inactive in their acylated form.</text>
</comment>
<evidence type="ECO:0000313" key="7">
    <source>
        <dbReference type="Proteomes" id="UP000635565"/>
    </source>
</evidence>
<evidence type="ECO:0000256" key="3">
    <source>
        <dbReference type="HAMAP-Rule" id="MF_01121"/>
    </source>
</evidence>
<dbReference type="Gene3D" id="3.40.50.1220">
    <property type="entry name" value="TPP-binding domain"/>
    <property type="match status" value="1"/>
</dbReference>
<keyword evidence="3" id="KW-0479">Metal-binding</keyword>
<organism evidence="6 7">
    <name type="scientific">Dictyobacter formicarum</name>
    <dbReference type="NCBI Taxonomy" id="2778368"/>
    <lineage>
        <taxon>Bacteria</taxon>
        <taxon>Bacillati</taxon>
        <taxon>Chloroflexota</taxon>
        <taxon>Ktedonobacteria</taxon>
        <taxon>Ktedonobacterales</taxon>
        <taxon>Dictyobacteraceae</taxon>
        <taxon>Dictyobacter</taxon>
    </lineage>
</organism>
<protein>
    <recommendedName>
        <fullName evidence="3">NAD-dependent protein deacylase</fullName>
        <ecNumber evidence="3">2.3.1.286</ecNumber>
    </recommendedName>
    <alternativeName>
        <fullName evidence="3">Regulatory protein SIR2 homolog</fullName>
    </alternativeName>
</protein>
<dbReference type="Proteomes" id="UP000635565">
    <property type="component" value="Unassembled WGS sequence"/>
</dbReference>
<feature type="domain" description="Deacetylase sirtuin-type" evidence="5">
    <location>
        <begin position="3"/>
        <end position="256"/>
    </location>
</feature>
<dbReference type="Pfam" id="PF02146">
    <property type="entry name" value="SIR2"/>
    <property type="match status" value="1"/>
</dbReference>
<feature type="binding site" evidence="3">
    <location>
        <position position="135"/>
    </location>
    <ligand>
        <name>Zn(2+)</name>
        <dbReference type="ChEBI" id="CHEBI:29105"/>
    </ligand>
</feature>
<dbReference type="InterPro" id="IPR026591">
    <property type="entry name" value="Sirtuin_cat_small_dom_sf"/>
</dbReference>
<feature type="binding site" evidence="3">
    <location>
        <position position="75"/>
    </location>
    <ligand>
        <name>substrate</name>
    </ligand>
</feature>